<feature type="modified residue" description="N6-(pyridoxal phosphate)lysine" evidence="4">
    <location>
        <position position="203"/>
    </location>
</feature>
<evidence type="ECO:0000256" key="1">
    <source>
        <dbReference type="ARBA" id="ARBA00001933"/>
    </source>
</evidence>
<dbReference type="FunFam" id="3.90.1150.10:FF:000033">
    <property type="entry name" value="Cystathionine gamma-synthase"/>
    <property type="match status" value="1"/>
</dbReference>
<evidence type="ECO:0000256" key="2">
    <source>
        <dbReference type="ARBA" id="ARBA00009077"/>
    </source>
</evidence>
<keyword evidence="7" id="KW-1185">Reference proteome</keyword>
<dbReference type="InterPro" id="IPR015424">
    <property type="entry name" value="PyrdxlP-dep_Trfase"/>
</dbReference>
<dbReference type="GO" id="GO:0009086">
    <property type="term" value="P:methionine biosynthetic process"/>
    <property type="evidence" value="ECO:0007669"/>
    <property type="project" value="UniProtKB-ARBA"/>
</dbReference>
<dbReference type="GO" id="GO:0019346">
    <property type="term" value="P:transsulfuration"/>
    <property type="evidence" value="ECO:0007669"/>
    <property type="project" value="InterPro"/>
</dbReference>
<evidence type="ECO:0000313" key="6">
    <source>
        <dbReference type="EMBL" id="MBB5226468.1"/>
    </source>
</evidence>
<evidence type="ECO:0000256" key="3">
    <source>
        <dbReference type="ARBA" id="ARBA00022898"/>
    </source>
</evidence>
<dbReference type="EMBL" id="JACHFQ010000005">
    <property type="protein sequence ID" value="MBB5226468.1"/>
    <property type="molecule type" value="Genomic_DNA"/>
</dbReference>
<protein>
    <submittedName>
        <fullName evidence="6">Cystathionine beta-lyase/cystathionine gamma-synthase</fullName>
    </submittedName>
</protein>
<dbReference type="CDD" id="cd00614">
    <property type="entry name" value="CGS_like"/>
    <property type="match status" value="1"/>
</dbReference>
<dbReference type="Gene3D" id="3.40.640.10">
    <property type="entry name" value="Type I PLP-dependent aspartate aminotransferase-like (Major domain)"/>
    <property type="match status" value="1"/>
</dbReference>
<dbReference type="InterPro" id="IPR054542">
    <property type="entry name" value="Cys_met_metab_PP"/>
</dbReference>
<dbReference type="Pfam" id="PF01053">
    <property type="entry name" value="Cys_Met_Meta_PP"/>
    <property type="match status" value="1"/>
</dbReference>
<reference evidence="6 7" key="1">
    <citation type="submission" date="2020-08" db="EMBL/GenBank/DDBJ databases">
        <title>Genomic Encyclopedia of Type Strains, Phase IV (KMG-IV): sequencing the most valuable type-strain genomes for metagenomic binning, comparative biology and taxonomic classification.</title>
        <authorList>
            <person name="Goeker M."/>
        </authorList>
    </citation>
    <scope>NUCLEOTIDE SEQUENCE [LARGE SCALE GENOMIC DNA]</scope>
    <source>
        <strain evidence="6 7">DSM 103462</strain>
    </source>
</reference>
<dbReference type="SUPFAM" id="SSF53383">
    <property type="entry name" value="PLP-dependent transferases"/>
    <property type="match status" value="1"/>
</dbReference>
<dbReference type="GO" id="GO:0030170">
    <property type="term" value="F:pyridoxal phosphate binding"/>
    <property type="evidence" value="ECO:0007669"/>
    <property type="project" value="InterPro"/>
</dbReference>
<dbReference type="FunFam" id="3.40.640.10:FF:000009">
    <property type="entry name" value="Cystathionine gamma-synthase homolog"/>
    <property type="match status" value="1"/>
</dbReference>
<dbReference type="PANTHER" id="PTHR11808">
    <property type="entry name" value="TRANS-SULFURATION ENZYME FAMILY MEMBER"/>
    <property type="match status" value="1"/>
</dbReference>
<gene>
    <name evidence="6" type="ORF">HNP76_001841</name>
</gene>
<comment type="cofactor">
    <cofactor evidence="1 5">
        <name>pyridoxal 5'-phosphate</name>
        <dbReference type="ChEBI" id="CHEBI:597326"/>
    </cofactor>
</comment>
<keyword evidence="6" id="KW-0456">Lyase</keyword>
<accession>A0A7W8G9R1</accession>
<proteinExistence type="inferred from homology"/>
<evidence type="ECO:0000313" key="7">
    <source>
        <dbReference type="Proteomes" id="UP000518887"/>
    </source>
</evidence>
<dbReference type="Gene3D" id="3.90.1150.10">
    <property type="entry name" value="Aspartate Aminotransferase, domain 1"/>
    <property type="match status" value="1"/>
</dbReference>
<evidence type="ECO:0000256" key="4">
    <source>
        <dbReference type="PIRSR" id="PIRSR001434-2"/>
    </source>
</evidence>
<dbReference type="RefSeq" id="WP_184659751.1">
    <property type="nucleotide sequence ID" value="NZ_CP031518.1"/>
</dbReference>
<dbReference type="Proteomes" id="UP000518887">
    <property type="component" value="Unassembled WGS sequence"/>
</dbReference>
<name>A0A7W8G9R1_9SPIR</name>
<dbReference type="PIRSF" id="PIRSF001434">
    <property type="entry name" value="CGS"/>
    <property type="match status" value="1"/>
</dbReference>
<dbReference type="GO" id="GO:0005737">
    <property type="term" value="C:cytoplasm"/>
    <property type="evidence" value="ECO:0007669"/>
    <property type="project" value="TreeGrafter"/>
</dbReference>
<comment type="caution">
    <text evidence="6">The sequence shown here is derived from an EMBL/GenBank/DDBJ whole genome shotgun (WGS) entry which is preliminary data.</text>
</comment>
<comment type="similarity">
    <text evidence="2 5">Belongs to the trans-sulfuration enzymes family.</text>
</comment>
<dbReference type="InterPro" id="IPR015421">
    <property type="entry name" value="PyrdxlP-dep_Trfase_major"/>
</dbReference>
<evidence type="ECO:0000256" key="5">
    <source>
        <dbReference type="RuleBase" id="RU362118"/>
    </source>
</evidence>
<organism evidence="6 7">
    <name type="scientific">Treponema ruminis</name>
    <dbReference type="NCBI Taxonomy" id="744515"/>
    <lineage>
        <taxon>Bacteria</taxon>
        <taxon>Pseudomonadati</taxon>
        <taxon>Spirochaetota</taxon>
        <taxon>Spirochaetia</taxon>
        <taxon>Spirochaetales</taxon>
        <taxon>Treponemataceae</taxon>
        <taxon>Treponema</taxon>
    </lineage>
</organism>
<dbReference type="PANTHER" id="PTHR11808:SF90">
    <property type="entry name" value="CYSTATHIONINE GAMMA-SYNTHASE"/>
    <property type="match status" value="1"/>
</dbReference>
<dbReference type="GO" id="GO:0016846">
    <property type="term" value="F:carbon-sulfur lyase activity"/>
    <property type="evidence" value="ECO:0007669"/>
    <property type="project" value="TreeGrafter"/>
</dbReference>
<sequence length="388" mass="42495">MNIDTICVTGKSGYEPCDKTGAIALPIYQSATFAHPALGQSTGYDYSRLKNPTRDYLEKLVASLDQAEFGFAYNCGLAAITALFDAIILNKKEGERLHVICSDDLYGGTERFLNSIGKKLGFDTTFTDTTEVENLKKAAEPNTKIIFIETPGNPLMKITDIKKTADYAHSIGAILIVDNTFLTPYLQQPLLLGADVVVQSGTKFLCGHNDTLAGFVTTNDKNLAEKLEIITKTTGSALPPFDSYMLVRGIKTLSVRLDRQCQNALKIVEALKKNPRVKGILFPGIKESKGYEISKSQASGFGSMISFYVDSKETVERVLKNVKIIHFAESLGGIDTLITYPATQTHVDVPEEERNARGITDTLLRLSVGIENADDLIEDLSQALQSDF</sequence>
<dbReference type="AlphaFoldDB" id="A0A7W8G9R1"/>
<dbReference type="PROSITE" id="PS00868">
    <property type="entry name" value="CYS_MET_METAB_PP"/>
    <property type="match status" value="1"/>
</dbReference>
<dbReference type="InterPro" id="IPR000277">
    <property type="entry name" value="Cys/Met-Metab_PyrdxlP-dep_enz"/>
</dbReference>
<keyword evidence="3 4" id="KW-0663">Pyridoxal phosphate</keyword>
<dbReference type="InterPro" id="IPR015422">
    <property type="entry name" value="PyrdxlP-dep_Trfase_small"/>
</dbReference>